<gene>
    <name evidence="3" type="ORF">JOC31_001402</name>
</gene>
<dbReference type="Proteomes" id="UP000809081">
    <property type="component" value="Unassembled WGS sequence"/>
</dbReference>
<dbReference type="EMBL" id="JAFBEI010000028">
    <property type="protein sequence ID" value="MBM7636578.1"/>
    <property type="molecule type" value="Genomic_DNA"/>
</dbReference>
<evidence type="ECO:0000259" key="1">
    <source>
        <dbReference type="Pfam" id="PF06054"/>
    </source>
</evidence>
<name>A0ABS2PMB5_9STRE</name>
<accession>A0ABS2PMB5</accession>
<evidence type="ECO:0000313" key="3">
    <source>
        <dbReference type="EMBL" id="MBM7636578.1"/>
    </source>
</evidence>
<dbReference type="Pfam" id="PF06054">
    <property type="entry name" value="CoiA_nuc"/>
    <property type="match status" value="1"/>
</dbReference>
<dbReference type="InterPro" id="IPR057253">
    <property type="entry name" value="CoiA-like_N"/>
</dbReference>
<keyword evidence="4" id="KW-1185">Reference proteome</keyword>
<dbReference type="InterPro" id="IPR021176">
    <property type="entry name" value="Competence-induced_CoiA"/>
</dbReference>
<proteinExistence type="predicted"/>
<dbReference type="RefSeq" id="WP_338058837.1">
    <property type="nucleotide sequence ID" value="NZ_JAFBEI010000028.1"/>
</dbReference>
<reference evidence="3 4" key="1">
    <citation type="submission" date="2021-01" db="EMBL/GenBank/DDBJ databases">
        <title>Genomic Encyclopedia of Type Strains, Phase IV (KMG-IV): sequencing the most valuable type-strain genomes for metagenomic binning, comparative biology and taxonomic classification.</title>
        <authorList>
            <person name="Goeker M."/>
        </authorList>
    </citation>
    <scope>NUCLEOTIDE SEQUENCE [LARGE SCALE GENOMIC DNA]</scope>
    <source>
        <strain evidence="3 4">DSM 27513</strain>
    </source>
</reference>
<comment type="caution">
    <text evidence="3">The sequence shown here is derived from an EMBL/GenBank/DDBJ whole genome shotgun (WGS) entry which is preliminary data.</text>
</comment>
<evidence type="ECO:0000259" key="2">
    <source>
        <dbReference type="Pfam" id="PF25164"/>
    </source>
</evidence>
<dbReference type="InterPro" id="IPR010330">
    <property type="entry name" value="CoiA_nuc"/>
</dbReference>
<feature type="domain" description="Competence protein CoiA nuclease-like" evidence="1">
    <location>
        <begin position="61"/>
        <end position="184"/>
    </location>
</feature>
<feature type="domain" description="Competence protein CoiA-like N-terminal" evidence="2">
    <location>
        <begin position="21"/>
        <end position="57"/>
    </location>
</feature>
<dbReference type="Pfam" id="PF25164">
    <property type="entry name" value="CoiA_N"/>
    <property type="match status" value="1"/>
</dbReference>
<protein>
    <submittedName>
        <fullName evidence="3">Competence protein CoiA</fullName>
    </submittedName>
</protein>
<sequence length="324" mass="38426">MLIAKDAQGELYSCLDQVIERRIQYYCPACSGPLVFKSGAVMRSHFAHQSLKDCQFFHENESSEHLSLKAQLYSSLAETEKVEIEKVLPDIQQIADLMVNDRLALEVQCSPLSIERLRERTNSYQEVGIQVLWLLGKRLWMQQRLTDLQRQLLYFSSNMGFHLWELDADQSLIRLKYLIYEDWQGKVHYLEQQFPLAAHVIDVFRIPYRSQKIQTYQRACHLDLLNYIQRQLQQKKAFWMSLQEAAYLRGDNLLTRPLDSFYPQIRFPKSDHGFCQIKEDLAPFYQAFNQFYEKVTDKRYQVLYPPAVYVKMKSDLKEKRSSHE</sequence>
<evidence type="ECO:0000313" key="4">
    <source>
        <dbReference type="Proteomes" id="UP000809081"/>
    </source>
</evidence>
<dbReference type="PIRSF" id="PIRSF007487">
    <property type="entry name" value="Competence-induced_CoiA_bac"/>
    <property type="match status" value="1"/>
</dbReference>
<organism evidence="3 4">
    <name type="scientific">Streptococcus saliviloxodontae</name>
    <dbReference type="NCBI Taxonomy" id="1349416"/>
    <lineage>
        <taxon>Bacteria</taxon>
        <taxon>Bacillati</taxon>
        <taxon>Bacillota</taxon>
        <taxon>Bacilli</taxon>
        <taxon>Lactobacillales</taxon>
        <taxon>Streptococcaceae</taxon>
        <taxon>Streptococcus</taxon>
    </lineage>
</organism>